<gene>
    <name evidence="10" type="primary">glyS</name>
    <name evidence="12" type="ORF">KAR29_07650</name>
</gene>
<evidence type="ECO:0000256" key="5">
    <source>
        <dbReference type="ARBA" id="ARBA00022741"/>
    </source>
</evidence>
<comment type="similarity">
    <text evidence="2 10">Belongs to the class-II aminoacyl-tRNA synthetase family.</text>
</comment>
<keyword evidence="5 10" id="KW-0547">Nucleotide-binding</keyword>
<dbReference type="HAMAP" id="MF_00255">
    <property type="entry name" value="Gly_tRNA_synth_beta"/>
    <property type="match status" value="1"/>
</dbReference>
<dbReference type="GO" id="GO:0005524">
    <property type="term" value="F:ATP binding"/>
    <property type="evidence" value="ECO:0007669"/>
    <property type="project" value="UniProtKB-UniRule"/>
</dbReference>
<evidence type="ECO:0000259" key="11">
    <source>
        <dbReference type="Pfam" id="PF05746"/>
    </source>
</evidence>
<feature type="domain" description="DALR anticodon binding" evidence="11">
    <location>
        <begin position="579"/>
        <end position="676"/>
    </location>
</feature>
<dbReference type="RefSeq" id="WP_274372417.1">
    <property type="nucleotide sequence ID" value="NZ_CP072943.1"/>
</dbReference>
<comment type="subunit">
    <text evidence="10">Tetramer of two alpha and two beta subunits.</text>
</comment>
<comment type="subcellular location">
    <subcellularLocation>
        <location evidence="1 10">Cytoplasm</location>
    </subcellularLocation>
</comment>
<dbReference type="Proteomes" id="UP000671879">
    <property type="component" value="Chromosome"/>
</dbReference>
<evidence type="ECO:0000256" key="4">
    <source>
        <dbReference type="ARBA" id="ARBA00022598"/>
    </source>
</evidence>
<reference evidence="13" key="1">
    <citation type="submission" date="2021-04" db="EMBL/GenBank/DDBJ databases">
        <title>A novel Synergistetes isolate from a pyrite-forming mixed culture.</title>
        <authorList>
            <person name="Bunk B."/>
            <person name="Sproer C."/>
            <person name="Spring S."/>
            <person name="Pester M."/>
        </authorList>
    </citation>
    <scope>NUCLEOTIDE SEQUENCE [LARGE SCALE GENOMIC DNA]</scope>
    <source>
        <strain evidence="13">J.5.4.2-T.3.5.2</strain>
    </source>
</reference>
<evidence type="ECO:0000256" key="7">
    <source>
        <dbReference type="ARBA" id="ARBA00022917"/>
    </source>
</evidence>
<evidence type="ECO:0000256" key="10">
    <source>
        <dbReference type="HAMAP-Rule" id="MF_00255"/>
    </source>
</evidence>
<evidence type="ECO:0000256" key="6">
    <source>
        <dbReference type="ARBA" id="ARBA00022840"/>
    </source>
</evidence>
<keyword evidence="4 10" id="KW-0436">Ligase</keyword>
<dbReference type="EMBL" id="CP072943">
    <property type="protein sequence ID" value="QTX31269.1"/>
    <property type="molecule type" value="Genomic_DNA"/>
</dbReference>
<dbReference type="PANTHER" id="PTHR30075:SF2">
    <property type="entry name" value="GLYCINE--TRNA LIGASE, CHLOROPLASTIC_MITOCHONDRIAL 2"/>
    <property type="match status" value="1"/>
</dbReference>
<evidence type="ECO:0000256" key="1">
    <source>
        <dbReference type="ARBA" id="ARBA00004496"/>
    </source>
</evidence>
<dbReference type="Pfam" id="PF02092">
    <property type="entry name" value="tRNA_synt_2f"/>
    <property type="match status" value="1"/>
</dbReference>
<dbReference type="InterPro" id="IPR015944">
    <property type="entry name" value="Gly-tRNA-synth_bsu"/>
</dbReference>
<dbReference type="InterPro" id="IPR006194">
    <property type="entry name" value="Gly-tRNA-synth_heterodimer"/>
</dbReference>
<evidence type="ECO:0000256" key="2">
    <source>
        <dbReference type="ARBA" id="ARBA00008226"/>
    </source>
</evidence>
<dbReference type="GO" id="GO:0004820">
    <property type="term" value="F:glycine-tRNA ligase activity"/>
    <property type="evidence" value="ECO:0007669"/>
    <property type="project" value="UniProtKB-UniRule"/>
</dbReference>
<dbReference type="InterPro" id="IPR008909">
    <property type="entry name" value="DALR_anticod-bd"/>
</dbReference>
<dbReference type="SUPFAM" id="SSF109604">
    <property type="entry name" value="HD-domain/PDEase-like"/>
    <property type="match status" value="1"/>
</dbReference>
<name>A0A9Q7EUH4_9BACT</name>
<dbReference type="NCBIfam" id="TIGR00211">
    <property type="entry name" value="glyS"/>
    <property type="match status" value="1"/>
</dbReference>
<keyword evidence="8 10" id="KW-0030">Aminoacyl-tRNA synthetase</keyword>
<evidence type="ECO:0000256" key="8">
    <source>
        <dbReference type="ARBA" id="ARBA00023146"/>
    </source>
</evidence>
<keyword evidence="3 10" id="KW-0963">Cytoplasm</keyword>
<dbReference type="EC" id="6.1.1.14" evidence="10"/>
<dbReference type="GO" id="GO:0004814">
    <property type="term" value="F:arginine-tRNA ligase activity"/>
    <property type="evidence" value="ECO:0007669"/>
    <property type="project" value="InterPro"/>
</dbReference>
<protein>
    <recommendedName>
        <fullName evidence="10">Glycine--tRNA ligase beta subunit</fullName>
        <ecNumber evidence="10">6.1.1.14</ecNumber>
    </recommendedName>
    <alternativeName>
        <fullName evidence="10">Glycyl-tRNA synthetase beta subunit</fullName>
        <shortName evidence="10">GlyRS</shortName>
    </alternativeName>
</protein>
<proteinExistence type="inferred from homology"/>
<sequence>MNREDLILELGTEEIPAGFMQWVLGEIRAVAEKSFAVARLSYGSLQAQGTPRRIVLSVKGLSDRQEDLMEEYRGPAWKSAFDGTGAPTRAAIGFAKSRGVDVDDLILRQVDGVEYAFAQVKETGRPAESVLPGLLSDIVGAIVFPKNMYWDDPAFRFARPLRWILALWGDRVVPLSLGSLQSGRITRGHRFMGARRIEIAHTSQYLDSLYDNYVVVDVAKRREMMICRIAALEKEMGCKVDLDPDLVEENLFLVEYPVPFFGTFDKDYLDIPSEVLVTSMKVHQRYFPVRDGSGRLKNHFVGVSNNRATNMDVVRDGNERVLRARLADAAFFWKEDQKAPLASRVEELKSIVYQEQIGTVYEKVLRARDLALWLTDHLERRDDRPFVERAAWLAKADLVTHMVYEFPELQGVMGREYARKNGEPDRVAKALYELYLPRFAGDNLPTDPVGALVGLADRADTILACSKVGLDPTGSQDPYGLRRAARCINEILWGLDLDVDIEALMTEAARQMSAGPEVLEKVFDFLRNRLQIQLKEKGYGHDIVALALAASWNRPLQAQRFLLALVDIQGEAWFRQLITAAVRVRNILAKAETRPGTVDPSLFADDAEKALLDALEDLAPQARAARDESRWKDLTAVLAKMEPVLVLFFEKVLVNDENQAVRANRLAILARCQELFHMVGDLGMLK</sequence>
<comment type="catalytic activity">
    <reaction evidence="9 10">
        <text>tRNA(Gly) + glycine + ATP = glycyl-tRNA(Gly) + AMP + diphosphate</text>
        <dbReference type="Rhea" id="RHEA:16013"/>
        <dbReference type="Rhea" id="RHEA-COMP:9664"/>
        <dbReference type="Rhea" id="RHEA-COMP:9683"/>
        <dbReference type="ChEBI" id="CHEBI:30616"/>
        <dbReference type="ChEBI" id="CHEBI:33019"/>
        <dbReference type="ChEBI" id="CHEBI:57305"/>
        <dbReference type="ChEBI" id="CHEBI:78442"/>
        <dbReference type="ChEBI" id="CHEBI:78522"/>
        <dbReference type="ChEBI" id="CHEBI:456215"/>
        <dbReference type="EC" id="6.1.1.14"/>
    </reaction>
</comment>
<dbReference type="KEGG" id="aram:KAR29_07650"/>
<dbReference type="GO" id="GO:0005829">
    <property type="term" value="C:cytosol"/>
    <property type="evidence" value="ECO:0007669"/>
    <property type="project" value="TreeGrafter"/>
</dbReference>
<evidence type="ECO:0000313" key="13">
    <source>
        <dbReference type="Proteomes" id="UP000671879"/>
    </source>
</evidence>
<keyword evidence="6 10" id="KW-0067">ATP-binding</keyword>
<keyword evidence="13" id="KW-1185">Reference proteome</keyword>
<organism evidence="12 13">
    <name type="scientific">Aminithiophilus ramosus</name>
    <dbReference type="NCBI Taxonomy" id="3029084"/>
    <lineage>
        <taxon>Bacteria</taxon>
        <taxon>Thermotogati</taxon>
        <taxon>Synergistota</taxon>
        <taxon>Synergistia</taxon>
        <taxon>Synergistales</taxon>
        <taxon>Aminithiophilaceae</taxon>
        <taxon>Aminithiophilus</taxon>
    </lineage>
</organism>
<accession>A0A9Q7EUH4</accession>
<evidence type="ECO:0000256" key="9">
    <source>
        <dbReference type="ARBA" id="ARBA00047937"/>
    </source>
</evidence>
<dbReference type="Pfam" id="PF05746">
    <property type="entry name" value="DALR_1"/>
    <property type="match status" value="1"/>
</dbReference>
<dbReference type="AlphaFoldDB" id="A0A9Q7EUH4"/>
<dbReference type="GO" id="GO:0006426">
    <property type="term" value="P:glycyl-tRNA aminoacylation"/>
    <property type="evidence" value="ECO:0007669"/>
    <property type="project" value="UniProtKB-UniRule"/>
</dbReference>
<dbReference type="GO" id="GO:0006420">
    <property type="term" value="P:arginyl-tRNA aminoacylation"/>
    <property type="evidence" value="ECO:0007669"/>
    <property type="project" value="InterPro"/>
</dbReference>
<dbReference type="PANTHER" id="PTHR30075">
    <property type="entry name" value="GLYCYL-TRNA SYNTHETASE"/>
    <property type="match status" value="1"/>
</dbReference>
<dbReference type="PRINTS" id="PR01045">
    <property type="entry name" value="TRNASYNTHGB"/>
</dbReference>
<keyword evidence="7 10" id="KW-0648">Protein biosynthesis</keyword>
<evidence type="ECO:0000313" key="12">
    <source>
        <dbReference type="EMBL" id="QTX31269.1"/>
    </source>
</evidence>
<dbReference type="PROSITE" id="PS50861">
    <property type="entry name" value="AA_TRNA_LIGASE_II_GLYAB"/>
    <property type="match status" value="1"/>
</dbReference>
<evidence type="ECO:0000256" key="3">
    <source>
        <dbReference type="ARBA" id="ARBA00022490"/>
    </source>
</evidence>